<dbReference type="Proteomes" id="UP000828236">
    <property type="component" value="Unassembled WGS sequence"/>
</dbReference>
<evidence type="ECO:0000256" key="10">
    <source>
        <dbReference type="SAM" id="MobiDB-lite"/>
    </source>
</evidence>
<dbReference type="EMBL" id="ASGP02000001">
    <property type="protein sequence ID" value="KAH9529052.1"/>
    <property type="molecule type" value="Genomic_DNA"/>
</dbReference>
<dbReference type="PROSITE" id="PS50262">
    <property type="entry name" value="G_PROTEIN_RECEP_F1_2"/>
    <property type="match status" value="1"/>
</dbReference>
<evidence type="ECO:0000256" key="8">
    <source>
        <dbReference type="ARBA" id="ARBA00023224"/>
    </source>
</evidence>
<keyword evidence="4 11" id="KW-1133">Transmembrane helix</keyword>
<reference evidence="14" key="1">
    <citation type="submission" date="2013-05" db="EMBL/GenBank/DDBJ databases">
        <authorList>
            <person name="Yim A.K.Y."/>
            <person name="Chan T.F."/>
            <person name="Ji K.M."/>
            <person name="Liu X.Y."/>
            <person name="Zhou J.W."/>
            <person name="Li R.Q."/>
            <person name="Yang K.Y."/>
            <person name="Li J."/>
            <person name="Li M."/>
            <person name="Law P.T.W."/>
            <person name="Wu Y.L."/>
            <person name="Cai Z.L."/>
            <person name="Qin H."/>
            <person name="Bao Y."/>
            <person name="Leung R.K.K."/>
            <person name="Ng P.K.S."/>
            <person name="Zou J."/>
            <person name="Zhong X.J."/>
            <person name="Ran P.X."/>
            <person name="Zhong N.S."/>
            <person name="Liu Z.G."/>
            <person name="Tsui S.K.W."/>
        </authorList>
    </citation>
    <scope>NUCLEOTIDE SEQUENCE</scope>
    <source>
        <strain evidence="14">Derf</strain>
        <tissue evidence="14">Whole organism</tissue>
    </source>
</reference>
<dbReference type="InterPro" id="IPR000276">
    <property type="entry name" value="GPCR_Rhodpsn"/>
</dbReference>
<evidence type="ECO:0000313" key="15">
    <source>
        <dbReference type="Proteomes" id="UP000790347"/>
    </source>
</evidence>
<dbReference type="AlphaFoldDB" id="A0A922IE55"/>
<dbReference type="Pfam" id="PF00001">
    <property type="entry name" value="7tm_1"/>
    <property type="match status" value="2"/>
</dbReference>
<dbReference type="GO" id="GO:0005886">
    <property type="term" value="C:plasma membrane"/>
    <property type="evidence" value="ECO:0007669"/>
    <property type="project" value="TreeGrafter"/>
</dbReference>
<evidence type="ECO:0000256" key="6">
    <source>
        <dbReference type="ARBA" id="ARBA00023136"/>
    </source>
</evidence>
<dbReference type="Gene3D" id="1.20.1070.10">
    <property type="entry name" value="Rhodopsin 7-helix transmembrane proteins"/>
    <property type="match status" value="2"/>
</dbReference>
<dbReference type="SUPFAM" id="SSF81321">
    <property type="entry name" value="Family A G protein-coupled receptor-like"/>
    <property type="match status" value="2"/>
</dbReference>
<feature type="transmembrane region" description="Helical" evidence="11">
    <location>
        <begin position="344"/>
        <end position="366"/>
    </location>
</feature>
<comment type="caution">
    <text evidence="14">The sequence shown here is derived from an EMBL/GenBank/DDBJ whole genome shotgun (WGS) entry which is preliminary data.</text>
</comment>
<organism evidence="14 15">
    <name type="scientific">Dermatophagoides farinae</name>
    <name type="common">American house dust mite</name>
    <dbReference type="NCBI Taxonomy" id="6954"/>
    <lineage>
        <taxon>Eukaryota</taxon>
        <taxon>Metazoa</taxon>
        <taxon>Ecdysozoa</taxon>
        <taxon>Arthropoda</taxon>
        <taxon>Chelicerata</taxon>
        <taxon>Arachnida</taxon>
        <taxon>Acari</taxon>
        <taxon>Acariformes</taxon>
        <taxon>Sarcoptiformes</taxon>
        <taxon>Astigmata</taxon>
        <taxon>Psoroptidia</taxon>
        <taxon>Analgoidea</taxon>
        <taxon>Pyroglyphidae</taxon>
        <taxon>Dermatophagoidinae</taxon>
        <taxon>Dermatophagoides</taxon>
    </lineage>
</organism>
<dbReference type="PROSITE" id="PS00237">
    <property type="entry name" value="G_PROTEIN_RECEP_F1_1"/>
    <property type="match status" value="1"/>
</dbReference>
<evidence type="ECO:0000256" key="1">
    <source>
        <dbReference type="ARBA" id="ARBA00004141"/>
    </source>
</evidence>
<dbReference type="PANTHER" id="PTHR45695">
    <property type="entry name" value="LEUCOKININ RECEPTOR-RELATED"/>
    <property type="match status" value="1"/>
</dbReference>
<comment type="similarity">
    <text evidence="2 9">Belongs to the G-protein coupled receptor 1 family.</text>
</comment>
<keyword evidence="7 9" id="KW-0675">Receptor</keyword>
<proteinExistence type="inferred from homology"/>
<feature type="transmembrane region" description="Helical" evidence="11">
    <location>
        <begin position="6"/>
        <end position="29"/>
    </location>
</feature>
<evidence type="ECO:0000256" key="9">
    <source>
        <dbReference type="RuleBase" id="RU000688"/>
    </source>
</evidence>
<comment type="subcellular location">
    <subcellularLocation>
        <location evidence="1">Membrane</location>
        <topology evidence="1">Multi-pass membrane protein</topology>
    </subcellularLocation>
</comment>
<feature type="transmembrane region" description="Helical" evidence="11">
    <location>
        <begin position="70"/>
        <end position="100"/>
    </location>
</feature>
<feature type="domain" description="G-protein coupled receptors family 1 profile" evidence="12">
    <location>
        <begin position="20"/>
        <end position="442"/>
    </location>
</feature>
<dbReference type="EMBL" id="SDOV01000004">
    <property type="protein sequence ID" value="KAH7641961.1"/>
    <property type="molecule type" value="Genomic_DNA"/>
</dbReference>
<evidence type="ECO:0000256" key="7">
    <source>
        <dbReference type="ARBA" id="ARBA00023170"/>
    </source>
</evidence>
<evidence type="ECO:0000256" key="5">
    <source>
        <dbReference type="ARBA" id="ARBA00023040"/>
    </source>
</evidence>
<sequence length="520" mass="58991">MSSIVIVISFSLLIVVSFCGNTLVCRTLFRQRRFCANSTNVLIGMLAISDLMMTIFNIPFTVADIILNDWIFGDFVCILVSFVQANSVYVSSFTMAVIAIDRCKAIYKFRPQQSSNDSTNNNHIANNGRNINENTGTCNDNRETSNNRPNGGGNGCCCLMDCFIFNISCPLIKSNNKSVHLSSSSQQPQSETSKTRTTRFKLELRTKMILIISAIWIMAALHSLPHTIFNRVTVIEMNNIVVESGLTNTNNNRASLHENNRKNDFEQGIGTTEIATIEAFDDSISMDSDKNSNHKYPKSSSSTTAMIMETNQTRTIRRCIPVTPTWFGAKFSLWLTLYTTATQYIIPLSCAAIIYTRIAFTINSQGKVGQMTESRAEKINKHKRRRLLMLALIVAIFAICWLPFNVYYLLLDFGITKSYNHTAFLFCLWLATSSVCYNPFVYCWLNKSFRQEAKNVWNCLSQLFSCFCCKGGQQQQQQSDQQLQNNQIQFQRQSQNDHIKRKPQSLNLNENQCQHQTSSS</sequence>
<dbReference type="GO" id="GO:0004930">
    <property type="term" value="F:G protein-coupled receptor activity"/>
    <property type="evidence" value="ECO:0007669"/>
    <property type="project" value="UniProtKB-KW"/>
</dbReference>
<feature type="compositionally biased region" description="Low complexity" evidence="10">
    <location>
        <begin position="120"/>
        <end position="134"/>
    </location>
</feature>
<accession>A0A922IE55</accession>
<evidence type="ECO:0000256" key="3">
    <source>
        <dbReference type="ARBA" id="ARBA00022692"/>
    </source>
</evidence>
<feature type="region of interest" description="Disordered" evidence="10">
    <location>
        <begin position="113"/>
        <end position="135"/>
    </location>
</feature>
<reference evidence="13" key="3">
    <citation type="journal article" date="2021" name="World Allergy Organ. J.">
        <title>Chromosome-level assembly of Dermatophagoides farinae genome and transcriptome reveals two novel allergens Der f 37 and Der f 39.</title>
        <authorList>
            <person name="Chen J."/>
            <person name="Cai Z."/>
            <person name="Fan D."/>
            <person name="Hu J."/>
            <person name="Hou Y."/>
            <person name="He Y."/>
            <person name="Zhang Z."/>
            <person name="Zhao Z."/>
            <person name="Gao P."/>
            <person name="Hu W."/>
            <person name="Sun J."/>
            <person name="Li J."/>
            <person name="Ji K."/>
        </authorList>
    </citation>
    <scope>NUCLEOTIDE SEQUENCE</scope>
    <source>
        <strain evidence="13">JKM2019</strain>
    </source>
</reference>
<dbReference type="InterPro" id="IPR017452">
    <property type="entry name" value="GPCR_Rhodpsn_7TM"/>
</dbReference>
<dbReference type="OrthoDB" id="6506432at2759"/>
<evidence type="ECO:0000313" key="14">
    <source>
        <dbReference type="EMBL" id="KAH9529052.1"/>
    </source>
</evidence>
<evidence type="ECO:0000256" key="4">
    <source>
        <dbReference type="ARBA" id="ARBA00022989"/>
    </source>
</evidence>
<keyword evidence="5 9" id="KW-0297">G-protein coupled receptor</keyword>
<keyword evidence="8 9" id="KW-0807">Transducer</keyword>
<evidence type="ECO:0000256" key="2">
    <source>
        <dbReference type="ARBA" id="ARBA00010663"/>
    </source>
</evidence>
<name>A0A922IE55_DERFA</name>
<evidence type="ECO:0000259" key="12">
    <source>
        <dbReference type="PROSITE" id="PS50262"/>
    </source>
</evidence>
<keyword evidence="6 11" id="KW-0472">Membrane</keyword>
<feature type="transmembrane region" description="Helical" evidence="11">
    <location>
        <begin position="208"/>
        <end position="229"/>
    </location>
</feature>
<feature type="transmembrane region" description="Helical" evidence="11">
    <location>
        <begin position="422"/>
        <end position="445"/>
    </location>
</feature>
<dbReference type="PANTHER" id="PTHR45695:SF9">
    <property type="entry name" value="LEUCOKININ RECEPTOR"/>
    <property type="match status" value="1"/>
</dbReference>
<evidence type="ECO:0000313" key="13">
    <source>
        <dbReference type="EMBL" id="KAH7641961.1"/>
    </source>
</evidence>
<keyword evidence="15" id="KW-1185">Reference proteome</keyword>
<feature type="transmembrane region" description="Helical" evidence="11">
    <location>
        <begin position="41"/>
        <end position="58"/>
    </location>
</feature>
<gene>
    <name evidence="14" type="primary">GPR83_1</name>
    <name evidence="14" type="ORF">DERF_002961</name>
    <name evidence="13" type="ORF">HUG17_5006</name>
</gene>
<reference evidence="13" key="2">
    <citation type="submission" date="2020-06" db="EMBL/GenBank/DDBJ databases">
        <authorList>
            <person name="Ji K."/>
            <person name="Li J."/>
        </authorList>
    </citation>
    <scope>NUCLEOTIDE SEQUENCE</scope>
    <source>
        <strain evidence="13">JKM2019</strain>
        <tissue evidence="13">Whole body</tissue>
    </source>
</reference>
<evidence type="ECO:0000256" key="11">
    <source>
        <dbReference type="SAM" id="Phobius"/>
    </source>
</evidence>
<keyword evidence="3 9" id="KW-0812">Transmembrane</keyword>
<dbReference type="Proteomes" id="UP000790347">
    <property type="component" value="Unassembled WGS sequence"/>
</dbReference>
<dbReference type="PRINTS" id="PR00237">
    <property type="entry name" value="GPCRRHODOPSN"/>
</dbReference>
<feature type="transmembrane region" description="Helical" evidence="11">
    <location>
        <begin position="387"/>
        <end position="410"/>
    </location>
</feature>
<reference evidence="14" key="4">
    <citation type="journal article" date="2022" name="Res Sq">
        <title>Comparative Genomics Reveals Insights into the Divergent Evolution of Astigmatic Mites and Household Pest Adaptations.</title>
        <authorList>
            <person name="Xiong Q."/>
            <person name="Wan A.T.-Y."/>
            <person name="Liu X.-Y."/>
            <person name="Fung C.S.-H."/>
            <person name="Xiao X."/>
            <person name="Malainual N."/>
            <person name="Hou J."/>
            <person name="Wang L."/>
            <person name="Wang M."/>
            <person name="Yang K."/>
            <person name="Cui Y."/>
            <person name="Leung E."/>
            <person name="Nong W."/>
            <person name="Shin S.-K."/>
            <person name="Au S."/>
            <person name="Jeong K.Y."/>
            <person name="Chew F.T."/>
            <person name="Hui J."/>
            <person name="Leung T.F."/>
            <person name="Tungtrongchitr A."/>
            <person name="Zhong N."/>
            <person name="Liu Z."/>
            <person name="Tsui S."/>
        </authorList>
    </citation>
    <scope>NUCLEOTIDE SEQUENCE</scope>
    <source>
        <strain evidence="14">Derf</strain>
        <tissue evidence="14">Whole organism</tissue>
    </source>
</reference>
<protein>
    <submittedName>
        <fullName evidence="13">G-protein coupled receptor 83</fullName>
    </submittedName>
    <submittedName>
        <fullName evidence="14">Neuropeptide Y receptor</fullName>
    </submittedName>
</protein>